<dbReference type="CDD" id="cd00118">
    <property type="entry name" value="LysM"/>
    <property type="match status" value="1"/>
</dbReference>
<comment type="similarity">
    <text evidence="1">Belongs to the E.coli NlpD/Haemophilus LppB family.</text>
</comment>
<protein>
    <submittedName>
        <fullName evidence="3">Peptidase</fullName>
    </submittedName>
</protein>
<dbReference type="Proteomes" id="UP000261875">
    <property type="component" value="Chromosome"/>
</dbReference>
<evidence type="ECO:0000313" key="3">
    <source>
        <dbReference type="EMBL" id="AWK13802.1"/>
    </source>
</evidence>
<dbReference type="AlphaFoldDB" id="A0A2U8I3U1"/>
<dbReference type="SUPFAM" id="SSF51261">
    <property type="entry name" value="Duplicated hybrid motif"/>
    <property type="match status" value="1"/>
</dbReference>
<dbReference type="SMART" id="SM00257">
    <property type="entry name" value="LysM"/>
    <property type="match status" value="1"/>
</dbReference>
<accession>A0A2U8I3U1</accession>
<dbReference type="InterPro" id="IPR016047">
    <property type="entry name" value="M23ase_b-sheet_dom"/>
</dbReference>
<dbReference type="STRING" id="1878942.GCA_900128755_01753"/>
<dbReference type="PANTHER" id="PTHR21666">
    <property type="entry name" value="PEPTIDASE-RELATED"/>
    <property type="match status" value="1"/>
</dbReference>
<dbReference type="KEGG" id="fsm:CCS41_03840"/>
<dbReference type="Pfam" id="PF01551">
    <property type="entry name" value="Peptidase_M23"/>
    <property type="match status" value="1"/>
</dbReference>
<dbReference type="Gene3D" id="2.70.70.10">
    <property type="entry name" value="Glucose Permease (Domain IIA)"/>
    <property type="match status" value="1"/>
</dbReference>
<dbReference type="Gene3D" id="3.10.350.10">
    <property type="entry name" value="LysM domain"/>
    <property type="match status" value="1"/>
</dbReference>
<dbReference type="GO" id="GO:0004222">
    <property type="term" value="F:metalloendopeptidase activity"/>
    <property type="evidence" value="ECO:0007669"/>
    <property type="project" value="TreeGrafter"/>
</dbReference>
<organism evidence="3 4">
    <name type="scientific">Candidatus Fukatsuia symbiotica</name>
    <dbReference type="NCBI Taxonomy" id="1878942"/>
    <lineage>
        <taxon>Bacteria</taxon>
        <taxon>Pseudomonadati</taxon>
        <taxon>Pseudomonadota</taxon>
        <taxon>Gammaproteobacteria</taxon>
        <taxon>Enterobacterales</taxon>
        <taxon>Yersiniaceae</taxon>
        <taxon>Candidatus Fukatsuia</taxon>
    </lineage>
</organism>
<dbReference type="InterPro" id="IPR036779">
    <property type="entry name" value="LysM_dom_sf"/>
</dbReference>
<dbReference type="CDD" id="cd12797">
    <property type="entry name" value="M23_peptidase"/>
    <property type="match status" value="1"/>
</dbReference>
<dbReference type="NCBIfam" id="NF008123">
    <property type="entry name" value="PRK10871.1"/>
    <property type="match status" value="1"/>
</dbReference>
<name>A0A2U8I3U1_9GAMM</name>
<gene>
    <name evidence="3" type="ORF">CCS41_03840</name>
</gene>
<dbReference type="InterPro" id="IPR018392">
    <property type="entry name" value="LysM"/>
</dbReference>
<proteinExistence type="inferred from homology"/>
<evidence type="ECO:0000259" key="2">
    <source>
        <dbReference type="PROSITE" id="PS51782"/>
    </source>
</evidence>
<dbReference type="InterPro" id="IPR011055">
    <property type="entry name" value="Dup_hybrid_motif"/>
</dbReference>
<evidence type="ECO:0000313" key="4">
    <source>
        <dbReference type="Proteomes" id="UP000261875"/>
    </source>
</evidence>
<dbReference type="InterPro" id="IPR050570">
    <property type="entry name" value="Cell_wall_metabolism_enzyme"/>
</dbReference>
<dbReference type="OrthoDB" id="9795421at2"/>
<dbReference type="EMBL" id="CP021659">
    <property type="protein sequence ID" value="AWK13802.1"/>
    <property type="molecule type" value="Genomic_DNA"/>
</dbReference>
<reference evidence="3 4" key="1">
    <citation type="submission" date="2017-05" db="EMBL/GenBank/DDBJ databases">
        <title>Genome sequence of Candidatus Fukatsuia symbiotica and Candidatus Hamiltonella defensa from Acyrthosiphon pisum strain 5D.</title>
        <authorList>
            <person name="Patel V.A."/>
            <person name="Chevignon G."/>
            <person name="Russell J.A."/>
            <person name="Oliver K.M."/>
        </authorList>
    </citation>
    <scope>NUCLEOTIDE SEQUENCE [LARGE SCALE GENOMIC DNA]</scope>
    <source>
        <strain evidence="3 4">5D</strain>
    </source>
</reference>
<dbReference type="PROSITE" id="PS51782">
    <property type="entry name" value="LYSM"/>
    <property type="match status" value="1"/>
</dbReference>
<feature type="domain" description="LysM" evidence="2">
    <location>
        <begin position="75"/>
        <end position="119"/>
    </location>
</feature>
<dbReference type="GO" id="GO:0009279">
    <property type="term" value="C:cell outer membrane"/>
    <property type="evidence" value="ECO:0007669"/>
    <property type="project" value="TreeGrafter"/>
</dbReference>
<evidence type="ECO:0000256" key="1">
    <source>
        <dbReference type="ARBA" id="ARBA00038420"/>
    </source>
</evidence>
<sequence length="315" mass="34497">MSTENPMIILRRVVVCTVISLWLVGCSNDTPTSAPISTAGGKTFGKKSGDKKNATAPIIYNRSYNNIAKGSYNGNVYTVKRGDTLFYIAWITGNDYRELASKNNIPQPYSLNVGQSIQLDNVSGQSMLTAGNTTTNRIAIPPSDKAMQTKPVDFKVTSEYSPYPGKQNVSKMLPKIDTTASATAQGGTRGAFDNVSPVKEWKWPADNFRAVREGSKGIEIEGKRQQPIFATAQGKVVYSGNALRGYGKLIIIKHSDDYLSAYAHNDTILVQEQEEVKAGQKIATMGSTGADSVRLHFEIRYKGKSVNPLRYLPQR</sequence>
<dbReference type="GO" id="GO:0032153">
    <property type="term" value="C:cell division site"/>
    <property type="evidence" value="ECO:0007669"/>
    <property type="project" value="TreeGrafter"/>
</dbReference>
<keyword evidence="4" id="KW-1185">Reference proteome</keyword>
<dbReference type="PANTHER" id="PTHR21666:SF263">
    <property type="entry name" value="MUREIN HYDROLASE ACTIVATOR NLPD"/>
    <property type="match status" value="1"/>
</dbReference>
<dbReference type="Pfam" id="PF01476">
    <property type="entry name" value="LysM"/>
    <property type="match status" value="1"/>
</dbReference>